<protein>
    <submittedName>
        <fullName evidence="2">Uncharacterized protein</fullName>
    </submittedName>
</protein>
<keyword evidence="1" id="KW-0175">Coiled coil</keyword>
<proteinExistence type="predicted"/>
<evidence type="ECO:0000313" key="3">
    <source>
        <dbReference type="Proteomes" id="UP000555322"/>
    </source>
</evidence>
<dbReference type="RefSeq" id="WP_171536203.1">
    <property type="nucleotide sequence ID" value="NZ_JABERJ010000016.1"/>
</dbReference>
<keyword evidence="3" id="KW-1185">Reference proteome</keyword>
<dbReference type="Proteomes" id="UP000555322">
    <property type="component" value="Unassembled WGS sequence"/>
</dbReference>
<comment type="caution">
    <text evidence="2">The sequence shown here is derived from an EMBL/GenBank/DDBJ whole genome shotgun (WGS) entry which is preliminary data.</text>
</comment>
<name>A0ABX1UWQ2_9GAMM</name>
<feature type="coiled-coil region" evidence="1">
    <location>
        <begin position="20"/>
        <end position="58"/>
    </location>
</feature>
<organism evidence="2 3">
    <name type="scientific">Acinetobacter terrestris</name>
    <dbReference type="NCBI Taxonomy" id="2529843"/>
    <lineage>
        <taxon>Bacteria</taxon>
        <taxon>Pseudomonadati</taxon>
        <taxon>Pseudomonadota</taxon>
        <taxon>Gammaproteobacteria</taxon>
        <taxon>Moraxellales</taxon>
        <taxon>Moraxellaceae</taxon>
        <taxon>Acinetobacter</taxon>
        <taxon>Acinetobacter Taxon 24</taxon>
    </lineage>
</organism>
<evidence type="ECO:0000313" key="2">
    <source>
        <dbReference type="EMBL" id="NNH26180.1"/>
    </source>
</evidence>
<accession>A0ABX1UWQ2</accession>
<dbReference type="EMBL" id="JABERJ010000016">
    <property type="protein sequence ID" value="NNH26180.1"/>
    <property type="molecule type" value="Genomic_DNA"/>
</dbReference>
<gene>
    <name evidence="2" type="ORF">HLH15_06720</name>
</gene>
<sequence>MQKIGLTASLLTLMTITLGLQVYKDEKRRKNEEIKYILEEAERKNQEIKKLMQEAKKNY</sequence>
<reference evidence="2 3" key="1">
    <citation type="submission" date="2020-04" db="EMBL/GenBank/DDBJ databases">
        <title>Acinetobacter Taxon 24.</title>
        <authorList>
            <person name="Nemec A."/>
            <person name="Radolfova-Krizova L."/>
            <person name="Higgins P.G."/>
            <person name="Spanelova P."/>
        </authorList>
    </citation>
    <scope>NUCLEOTIDE SEQUENCE [LARGE SCALE GENOMIC DNA]</scope>
    <source>
        <strain evidence="2 3">ANC 5084</strain>
    </source>
</reference>
<evidence type="ECO:0000256" key="1">
    <source>
        <dbReference type="SAM" id="Coils"/>
    </source>
</evidence>